<name>A0A9P6MLK0_9FUNG</name>
<keyword evidence="4" id="KW-1185">Reference proteome</keyword>
<feature type="non-terminal residue" evidence="3">
    <location>
        <position position="60"/>
    </location>
</feature>
<dbReference type="GO" id="GO:0006364">
    <property type="term" value="P:rRNA processing"/>
    <property type="evidence" value="ECO:0007669"/>
    <property type="project" value="InterPro"/>
</dbReference>
<dbReference type="AlphaFoldDB" id="A0A9P6MLK0"/>
<dbReference type="PROSITE" id="PS50833">
    <property type="entry name" value="BRIX"/>
    <property type="match status" value="1"/>
</dbReference>
<feature type="compositionally biased region" description="Basic residues" evidence="1">
    <location>
        <begin position="1"/>
        <end position="12"/>
    </location>
</feature>
<protein>
    <recommendedName>
        <fullName evidence="2">Brix domain-containing protein</fullName>
    </recommendedName>
</protein>
<dbReference type="InterPro" id="IPR007109">
    <property type="entry name" value="Brix"/>
</dbReference>
<dbReference type="EMBL" id="JAAAHW010000074">
    <property type="protein sequence ID" value="KAG0006688.1"/>
    <property type="molecule type" value="Genomic_DNA"/>
</dbReference>
<accession>A0A9P6MLK0</accession>
<dbReference type="Proteomes" id="UP000749646">
    <property type="component" value="Unassembled WGS sequence"/>
</dbReference>
<evidence type="ECO:0000313" key="4">
    <source>
        <dbReference type="Proteomes" id="UP000749646"/>
    </source>
</evidence>
<organism evidence="3 4">
    <name type="scientific">Modicella reniformis</name>
    <dbReference type="NCBI Taxonomy" id="1440133"/>
    <lineage>
        <taxon>Eukaryota</taxon>
        <taxon>Fungi</taxon>
        <taxon>Fungi incertae sedis</taxon>
        <taxon>Mucoromycota</taxon>
        <taxon>Mortierellomycotina</taxon>
        <taxon>Mortierellomycetes</taxon>
        <taxon>Mortierellales</taxon>
        <taxon>Mortierellaceae</taxon>
        <taxon>Modicella</taxon>
    </lineage>
</organism>
<comment type="caution">
    <text evidence="3">The sequence shown here is derived from an EMBL/GenBank/DDBJ whole genome shotgun (WGS) entry which is preliminary data.</text>
</comment>
<feature type="region of interest" description="Disordered" evidence="1">
    <location>
        <begin position="1"/>
        <end position="28"/>
    </location>
</feature>
<evidence type="ECO:0000256" key="1">
    <source>
        <dbReference type="SAM" id="MobiDB-lite"/>
    </source>
</evidence>
<gene>
    <name evidence="3" type="ORF">BGZ65_005166</name>
</gene>
<evidence type="ECO:0000259" key="2">
    <source>
        <dbReference type="PROSITE" id="PS50833"/>
    </source>
</evidence>
<dbReference type="GO" id="GO:0019843">
    <property type="term" value="F:rRNA binding"/>
    <property type="evidence" value="ECO:0007669"/>
    <property type="project" value="InterPro"/>
</dbReference>
<reference evidence="3" key="1">
    <citation type="journal article" date="2020" name="Fungal Divers.">
        <title>Resolving the Mortierellaceae phylogeny through synthesis of multi-gene phylogenetics and phylogenomics.</title>
        <authorList>
            <person name="Vandepol N."/>
            <person name="Liber J."/>
            <person name="Desiro A."/>
            <person name="Na H."/>
            <person name="Kennedy M."/>
            <person name="Barry K."/>
            <person name="Grigoriev I.V."/>
            <person name="Miller A.N."/>
            <person name="O'Donnell K."/>
            <person name="Stajich J.E."/>
            <person name="Bonito G."/>
        </authorList>
    </citation>
    <scope>NUCLEOTIDE SEQUENCE</scope>
    <source>
        <strain evidence="3">MES-2147</strain>
    </source>
</reference>
<evidence type="ECO:0000313" key="3">
    <source>
        <dbReference type="EMBL" id="KAG0006688.1"/>
    </source>
</evidence>
<proteinExistence type="predicted"/>
<feature type="domain" description="Brix" evidence="2">
    <location>
        <begin position="26"/>
        <end position="60"/>
    </location>
</feature>
<dbReference type="OrthoDB" id="10261452at2759"/>
<sequence length="60" mass="6817">MAKARKKQRTHKKVEESENPNAPKTPKTFVMRSGEVNHSVMGLVGDIRRVMEPNTATKLR</sequence>